<dbReference type="Gene3D" id="3.30.70.1230">
    <property type="entry name" value="Nucleotide cyclase"/>
    <property type="match status" value="1"/>
</dbReference>
<keyword evidence="3" id="KW-1185">Reference proteome</keyword>
<sequence>MRPFSSTELEYCSQTDIVDAVSAMAQTSYDLVQCALGVFEAMDVNLSVRCGMGIGPAFAAVMGTHRVSYDIFGLAPVRARVMETLSPIGHVTVCRLCHYLLRHGSSFVFGDVVFSSGSDDRAACTFESKAKRLLDSMTEGLADTCGRIATVASDDYEFSACEAQLNTLIESVGGAGKGDMSQCPHKGAMPIEGLSIIHMHVFEGAHSTVPGASVDGVVLSQANAVFD</sequence>
<dbReference type="GO" id="GO:0009190">
    <property type="term" value="P:cyclic nucleotide biosynthetic process"/>
    <property type="evidence" value="ECO:0007669"/>
    <property type="project" value="InterPro"/>
</dbReference>
<dbReference type="GO" id="GO:0035556">
    <property type="term" value="P:intracellular signal transduction"/>
    <property type="evidence" value="ECO:0007669"/>
    <property type="project" value="InterPro"/>
</dbReference>
<evidence type="ECO:0000313" key="3">
    <source>
        <dbReference type="Proteomes" id="UP000265618"/>
    </source>
</evidence>
<accession>A0A9K3D242</accession>
<evidence type="ECO:0000313" key="2">
    <source>
        <dbReference type="EMBL" id="GIQ87579.1"/>
    </source>
</evidence>
<dbReference type="InterPro" id="IPR001054">
    <property type="entry name" value="A/G_cyclase"/>
</dbReference>
<dbReference type="EMBL" id="BDIP01003339">
    <property type="protein sequence ID" value="GIQ87579.1"/>
    <property type="molecule type" value="Genomic_DNA"/>
</dbReference>
<proteinExistence type="predicted"/>
<name>A0A9K3D242_9EUKA</name>
<dbReference type="AlphaFoldDB" id="A0A9K3D242"/>
<organism evidence="2 3">
    <name type="scientific">Kipferlia bialata</name>
    <dbReference type="NCBI Taxonomy" id="797122"/>
    <lineage>
        <taxon>Eukaryota</taxon>
        <taxon>Metamonada</taxon>
        <taxon>Carpediemonas-like organisms</taxon>
        <taxon>Kipferlia</taxon>
    </lineage>
</organism>
<protein>
    <recommendedName>
        <fullName evidence="1">Guanylate cyclase domain-containing protein</fullName>
    </recommendedName>
</protein>
<dbReference type="Proteomes" id="UP000265618">
    <property type="component" value="Unassembled WGS sequence"/>
</dbReference>
<dbReference type="PROSITE" id="PS50125">
    <property type="entry name" value="GUANYLATE_CYCLASE_2"/>
    <property type="match status" value="1"/>
</dbReference>
<dbReference type="SUPFAM" id="SSF55073">
    <property type="entry name" value="Nucleotide cyclase"/>
    <property type="match status" value="1"/>
</dbReference>
<gene>
    <name evidence="2" type="ORF">KIPB_009646</name>
</gene>
<reference evidence="2 3" key="1">
    <citation type="journal article" date="2018" name="PLoS ONE">
        <title>The draft genome of Kipferlia bialata reveals reductive genome evolution in fornicate parasites.</title>
        <authorList>
            <person name="Tanifuji G."/>
            <person name="Takabayashi S."/>
            <person name="Kume K."/>
            <person name="Takagi M."/>
            <person name="Nakayama T."/>
            <person name="Kamikawa R."/>
            <person name="Inagaki Y."/>
            <person name="Hashimoto T."/>
        </authorList>
    </citation>
    <scope>NUCLEOTIDE SEQUENCE [LARGE SCALE GENOMIC DNA]</scope>
    <source>
        <strain evidence="2">NY0173</strain>
    </source>
</reference>
<evidence type="ECO:0000259" key="1">
    <source>
        <dbReference type="PROSITE" id="PS50125"/>
    </source>
</evidence>
<dbReference type="Pfam" id="PF00211">
    <property type="entry name" value="Guanylate_cyc"/>
    <property type="match status" value="1"/>
</dbReference>
<comment type="caution">
    <text evidence="2">The sequence shown here is derived from an EMBL/GenBank/DDBJ whole genome shotgun (WGS) entry which is preliminary data.</text>
</comment>
<feature type="domain" description="Guanylate cyclase" evidence="1">
    <location>
        <begin position="31"/>
        <end position="83"/>
    </location>
</feature>
<dbReference type="InterPro" id="IPR029787">
    <property type="entry name" value="Nucleotide_cyclase"/>
</dbReference>